<dbReference type="VEuPathDB" id="VectorBase:ADAR2_002059"/>
<keyword evidence="4" id="KW-1133">Transmembrane helix</keyword>
<feature type="region of interest" description="Disordered" evidence="3">
    <location>
        <begin position="611"/>
        <end position="635"/>
    </location>
</feature>
<feature type="transmembrane region" description="Helical" evidence="4">
    <location>
        <begin position="25"/>
        <end position="45"/>
    </location>
</feature>
<dbReference type="PANTHER" id="PTHR12625:SF0">
    <property type="entry name" value="PROTEIN LILIPOD"/>
    <property type="match status" value="1"/>
</dbReference>
<dbReference type="EMBL" id="GGFL01004977">
    <property type="protein sequence ID" value="MBW69155.1"/>
    <property type="molecule type" value="Transcribed_RNA"/>
</dbReference>
<feature type="transmembrane region" description="Helical" evidence="4">
    <location>
        <begin position="467"/>
        <end position="486"/>
    </location>
</feature>
<evidence type="ECO:0000256" key="2">
    <source>
        <dbReference type="SAM" id="Coils"/>
    </source>
</evidence>
<evidence type="ECO:0000313" key="5">
    <source>
        <dbReference type="EMBL" id="MBW69155.1"/>
    </source>
</evidence>
<feature type="transmembrane region" description="Helical" evidence="4">
    <location>
        <begin position="158"/>
        <end position="179"/>
    </location>
</feature>
<feature type="transmembrane region" description="Helical" evidence="4">
    <location>
        <begin position="331"/>
        <end position="352"/>
    </location>
</feature>
<keyword evidence="2" id="KW-0175">Coiled coil</keyword>
<dbReference type="Pfam" id="PF04791">
    <property type="entry name" value="LMBR1"/>
    <property type="match status" value="2"/>
</dbReference>
<accession>A0A2M4CV67</accession>
<dbReference type="PRINTS" id="PR01692">
    <property type="entry name" value="LIPOCALINIMR"/>
</dbReference>
<feature type="coiled-coil region" evidence="2">
    <location>
        <begin position="301"/>
        <end position="328"/>
    </location>
</feature>
<dbReference type="GO" id="GO:0005886">
    <property type="term" value="C:plasma membrane"/>
    <property type="evidence" value="ECO:0007669"/>
    <property type="project" value="TreeGrafter"/>
</dbReference>
<feature type="transmembrane region" description="Helical" evidence="4">
    <location>
        <begin position="115"/>
        <end position="137"/>
    </location>
</feature>
<name>A0A2M4CV67_ANODA</name>
<dbReference type="AlphaFoldDB" id="A0A2M4CV67"/>
<evidence type="ECO:0000256" key="1">
    <source>
        <dbReference type="ARBA" id="ARBA00010487"/>
    </source>
</evidence>
<proteinExistence type="inferred from homology"/>
<keyword evidence="4" id="KW-0812">Transmembrane</keyword>
<dbReference type="InterPro" id="IPR006876">
    <property type="entry name" value="LMBR1-like_membr_prot"/>
</dbReference>
<dbReference type="GO" id="GO:0004888">
    <property type="term" value="F:transmembrane signaling receptor activity"/>
    <property type="evidence" value="ECO:0007669"/>
    <property type="project" value="TreeGrafter"/>
</dbReference>
<evidence type="ECO:0000256" key="3">
    <source>
        <dbReference type="SAM" id="MobiDB-lite"/>
    </source>
</evidence>
<feature type="transmembrane region" description="Helical" evidence="4">
    <location>
        <begin position="385"/>
        <end position="406"/>
    </location>
</feature>
<evidence type="ECO:0000256" key="4">
    <source>
        <dbReference type="SAM" id="Phobius"/>
    </source>
</evidence>
<feature type="transmembrane region" description="Helical" evidence="4">
    <location>
        <begin position="199"/>
        <end position="224"/>
    </location>
</feature>
<keyword evidence="4" id="KW-0472">Membrane</keyword>
<organism evidence="5">
    <name type="scientific">Anopheles darlingi</name>
    <name type="common">Mosquito</name>
    <dbReference type="NCBI Taxonomy" id="43151"/>
    <lineage>
        <taxon>Eukaryota</taxon>
        <taxon>Metazoa</taxon>
        <taxon>Ecdysozoa</taxon>
        <taxon>Arthropoda</taxon>
        <taxon>Hexapoda</taxon>
        <taxon>Insecta</taxon>
        <taxon>Pterygota</taxon>
        <taxon>Neoptera</taxon>
        <taxon>Endopterygota</taxon>
        <taxon>Diptera</taxon>
        <taxon>Nematocera</taxon>
        <taxon>Culicoidea</taxon>
        <taxon>Culicidae</taxon>
        <taxon>Anophelinae</taxon>
        <taxon>Anopheles</taxon>
    </lineage>
</organism>
<protein>
    <submittedName>
        <fullName evidence="5">Putative lipocalin-interacting membrane receptor limr</fullName>
    </submittedName>
</protein>
<dbReference type="PANTHER" id="PTHR12625">
    <property type="entry name" value="LIPOCALIN-1 INTERACTING MEMBRANE RECEPTOR LIMR"/>
    <property type="match status" value="1"/>
</dbReference>
<dbReference type="VEuPathDB" id="VectorBase:ADAC010487"/>
<comment type="similarity">
    <text evidence="1">Belongs to the LIMR family.</text>
</comment>
<sequence length="635" mass="71043">MEQDEEEEVHDIREQMFHNTVREHIIFMLLFLLLYLGSYALIMRFRRRDRADLYSNDEDEITVYRISLWLCTFSLAVAVGAALLLPISIASNEVLILYPNSYYVKWLNSSLIQGLWNYVFLFSNLALFVLLPFSYLFTESTGFSGHKKGVMARVYETFTVFSLVAFTVLCTTYLIAALGDPERSIFQALFNVGRFHLPFLYSCVSFLGVLLLLVCTPMGFVRLFGVVGQVLVKPNLLRDVNEEFHAFNIEEATVKRKLANVNLNIELRNVTTIDLTPAKLCSGLDDLYQIKNTAEGTASESAKLFARLRELESERKVLEKQRSSSALQRNLVYPIAMLLLLILTGITVLLVVQNTLELLIGIKAVPLSTRQFTLGITSLSKLGPLGATLEVCIITYLGVTSAVGLYTMPFMRNVRPRRRKTSLTQLIFNCGLVLILSSALPLLARILGITNFDLLGDFGEIEWLGNFMIVLLYNVVFGTAATLCLFNKFTATVRRELCARLRALFNYSSHFESSIYQTAGNLNHLHPNHPSSAGGHHQQRQEQQIGQGSPTMATTYVENHITVSTAASSQQDEHDQPSLSNTDEGFSTLHHRHSGSMPAVNGSVVASIAKESESGTLHPPMLIETTNTKEAKKTR</sequence>
<feature type="region of interest" description="Disordered" evidence="3">
    <location>
        <begin position="566"/>
        <end position="599"/>
    </location>
</feature>
<keyword evidence="5" id="KW-0675">Receptor</keyword>
<dbReference type="GO" id="GO:0007165">
    <property type="term" value="P:signal transduction"/>
    <property type="evidence" value="ECO:0007669"/>
    <property type="project" value="TreeGrafter"/>
</dbReference>
<feature type="region of interest" description="Disordered" evidence="3">
    <location>
        <begin position="522"/>
        <end position="548"/>
    </location>
</feature>
<feature type="transmembrane region" description="Helical" evidence="4">
    <location>
        <begin position="66"/>
        <end position="89"/>
    </location>
</feature>
<reference evidence="5" key="1">
    <citation type="submission" date="2018-01" db="EMBL/GenBank/DDBJ databases">
        <title>An insight into the sialome of Amazonian anophelines.</title>
        <authorList>
            <person name="Ribeiro J.M."/>
            <person name="Scarpassa V."/>
            <person name="Calvo E."/>
        </authorList>
    </citation>
    <scope>NUCLEOTIDE SEQUENCE</scope>
</reference>
<dbReference type="InterPro" id="IPR008075">
    <property type="entry name" value="LIMR"/>
</dbReference>
<feature type="transmembrane region" description="Helical" evidence="4">
    <location>
        <begin position="426"/>
        <end position="447"/>
    </location>
</feature>